<gene>
    <name evidence="5" type="ORF">OT_ostta06g01700</name>
</gene>
<feature type="repeat" description="WD" evidence="3">
    <location>
        <begin position="244"/>
        <end position="278"/>
    </location>
</feature>
<dbReference type="Proteomes" id="UP000009170">
    <property type="component" value="Unassembled WGS sequence"/>
</dbReference>
<dbReference type="PROSITE" id="PS50294">
    <property type="entry name" value="WD_REPEATS_REGION"/>
    <property type="match status" value="1"/>
</dbReference>
<evidence type="ECO:0000256" key="4">
    <source>
        <dbReference type="SAM" id="MobiDB-lite"/>
    </source>
</evidence>
<dbReference type="Pfam" id="PF00400">
    <property type="entry name" value="WD40"/>
    <property type="match status" value="4"/>
</dbReference>
<dbReference type="AlphaFoldDB" id="A0A090M6J9"/>
<comment type="caution">
    <text evidence="5">The sequence shown here is derived from an EMBL/GenBank/DDBJ whole genome shotgun (WGS) entry which is preliminary data.</text>
</comment>
<evidence type="ECO:0000256" key="2">
    <source>
        <dbReference type="ARBA" id="ARBA00022737"/>
    </source>
</evidence>
<dbReference type="PROSITE" id="PS50082">
    <property type="entry name" value="WD_REPEATS_2"/>
    <property type="match status" value="3"/>
</dbReference>
<dbReference type="PANTHER" id="PTHR10971">
    <property type="entry name" value="MRNA EXPORT FACTOR AND BUB3"/>
    <property type="match status" value="1"/>
</dbReference>
<dbReference type="FunCoup" id="A0A090M6J9">
    <property type="interactions" value="1878"/>
</dbReference>
<dbReference type="STRING" id="70448.A0A090M6J9"/>
<sequence>MSWGAPTAPANPNGDFTVANPPSDGISSLEWSPVGNFLVATAWDGDVYCYEVAQNGQAMPKASTKHEAPVLCSAWSADGASVFAGGCDNIAKKWDLATQQSTQVAAHDSAIRHMAWIQEVNLLVTGSWDRTLRYWDTRQQNPALKVQLPERCYALDVKHPLLVVGCAERQIQIFDLNRPDVAYKNVMSPLKYQTRCVATFPDRSGYLVGSIEGRVAVQHVEDNLQSKNFTFKCHREGTQDIYSVNSISFHPTFGTFVTAGADGNYNFWDKDSKQRLKNMNKCPAPISCGNFNRDGTIYAYAVSYDWSKGGDNPLSNTPNNIYLHAVQETEVKPRGARTGIGRR</sequence>
<proteinExistence type="predicted"/>
<reference evidence="6" key="1">
    <citation type="journal article" date="2006" name="Proc. Natl. Acad. Sci. U.S.A.">
        <title>Genome analysis of the smallest free-living eukaryote Ostreococcus tauri unveils many unique features.</title>
        <authorList>
            <person name="Derelle E."/>
            <person name="Ferraz C."/>
            <person name="Rombauts S."/>
            <person name="Rouze P."/>
            <person name="Worden A.Z."/>
            <person name="Robbens S."/>
            <person name="Partensky F."/>
            <person name="Degroeve S."/>
            <person name="Echeynie S."/>
            <person name="Cooke R."/>
            <person name="Saeys Y."/>
            <person name="Wuyts J."/>
            <person name="Jabbari K."/>
            <person name="Bowler C."/>
            <person name="Panaud O."/>
            <person name="Piegu B."/>
            <person name="Ball S.G."/>
            <person name="Ral J.-P."/>
            <person name="Bouget F.-Y."/>
            <person name="Piganeau G."/>
            <person name="De Baets B."/>
            <person name="Picard A."/>
            <person name="Delseny M."/>
            <person name="Demaille J."/>
            <person name="Van de Peer Y."/>
            <person name="Moreau H."/>
        </authorList>
    </citation>
    <scope>NUCLEOTIDE SEQUENCE [LARGE SCALE GENOMIC DNA]</scope>
    <source>
        <strain evidence="6">OTTH 0595 / CCAP 157/2 / RCC745</strain>
    </source>
</reference>
<evidence type="ECO:0000256" key="3">
    <source>
        <dbReference type="PROSITE-ProRule" id="PRU00221"/>
    </source>
</evidence>
<dbReference type="Gene3D" id="2.130.10.10">
    <property type="entry name" value="YVTN repeat-like/Quinoprotein amine dehydrogenase"/>
    <property type="match status" value="1"/>
</dbReference>
<evidence type="ECO:0000313" key="5">
    <source>
        <dbReference type="EMBL" id="CEF98312.1"/>
    </source>
</evidence>
<dbReference type="OrthoDB" id="256303at2759"/>
<evidence type="ECO:0000313" key="6">
    <source>
        <dbReference type="Proteomes" id="UP000009170"/>
    </source>
</evidence>
<dbReference type="KEGG" id="ota:OT_ostta06g01700"/>
<feature type="repeat" description="WD" evidence="3">
    <location>
        <begin position="63"/>
        <end position="104"/>
    </location>
</feature>
<dbReference type="GeneID" id="9833363"/>
<dbReference type="InParanoid" id="A0A090M6J9"/>
<dbReference type="SUPFAM" id="SSF50978">
    <property type="entry name" value="WD40 repeat-like"/>
    <property type="match status" value="1"/>
</dbReference>
<reference evidence="5 6" key="2">
    <citation type="journal article" date="2014" name="BMC Genomics">
        <title>An improved genome of the model marine alga Ostreococcus tauri unfolds by assessing Illumina de novo assemblies.</title>
        <authorList>
            <person name="Blanc-Mathieu R."/>
            <person name="Verhelst B."/>
            <person name="Derelle E."/>
            <person name="Rombauts S."/>
            <person name="Bouget F.Y."/>
            <person name="Carre I."/>
            <person name="Chateau A."/>
            <person name="Eyre-Walker A."/>
            <person name="Grimsley N."/>
            <person name="Moreau H."/>
            <person name="Piegu B."/>
            <person name="Rivals E."/>
            <person name="Schackwitz W."/>
            <person name="Van de Peer Y."/>
            <person name="Piganeau G."/>
        </authorList>
    </citation>
    <scope>NUCLEOTIDE SEQUENCE [LARGE SCALE GENOMIC DNA]</scope>
    <source>
        <strain evidence="6">OTTH 0595 / CCAP 157/2 / RCC745</strain>
    </source>
</reference>
<feature type="repeat" description="WD" evidence="3">
    <location>
        <begin position="104"/>
        <end position="145"/>
    </location>
</feature>
<dbReference type="EMBL" id="CAID01000006">
    <property type="protein sequence ID" value="CEF98312.1"/>
    <property type="molecule type" value="Genomic_DNA"/>
</dbReference>
<dbReference type="FunFam" id="2.130.10.10:FF:000190">
    <property type="entry name" value="Nuclear pore complex subunit"/>
    <property type="match status" value="1"/>
</dbReference>
<organism evidence="5 6">
    <name type="scientific">Ostreococcus tauri</name>
    <name type="common">Marine green alga</name>
    <dbReference type="NCBI Taxonomy" id="70448"/>
    <lineage>
        <taxon>Eukaryota</taxon>
        <taxon>Viridiplantae</taxon>
        <taxon>Chlorophyta</taxon>
        <taxon>Mamiellophyceae</taxon>
        <taxon>Mamiellales</taxon>
        <taxon>Bathycoccaceae</taxon>
        <taxon>Ostreococcus</taxon>
    </lineage>
</organism>
<dbReference type="InterPro" id="IPR015943">
    <property type="entry name" value="WD40/YVTN_repeat-like_dom_sf"/>
</dbReference>
<keyword evidence="6" id="KW-1185">Reference proteome</keyword>
<protein>
    <submittedName>
        <fullName evidence="5">WD40/YVTN repeat-like-containing domain</fullName>
    </submittedName>
</protein>
<keyword evidence="2" id="KW-0677">Repeat</keyword>
<accession>A0A090M6J9</accession>
<dbReference type="RefSeq" id="XP_022839200.1">
    <property type="nucleotide sequence ID" value="XM_022983996.1"/>
</dbReference>
<evidence type="ECO:0000256" key="1">
    <source>
        <dbReference type="ARBA" id="ARBA00022574"/>
    </source>
</evidence>
<name>A0A090M6J9_OSTTA</name>
<dbReference type="InterPro" id="IPR036322">
    <property type="entry name" value="WD40_repeat_dom_sf"/>
</dbReference>
<dbReference type="SMART" id="SM00320">
    <property type="entry name" value="WD40"/>
    <property type="match status" value="4"/>
</dbReference>
<keyword evidence="1 3" id="KW-0853">WD repeat</keyword>
<feature type="region of interest" description="Disordered" evidence="4">
    <location>
        <begin position="1"/>
        <end position="21"/>
    </location>
</feature>
<dbReference type="InterPro" id="IPR001680">
    <property type="entry name" value="WD40_rpt"/>
</dbReference>